<dbReference type="RefSeq" id="WP_186845418.1">
    <property type="nucleotide sequence ID" value="NZ_JACOME010000002.1"/>
</dbReference>
<dbReference type="Proteomes" id="UP000607435">
    <property type="component" value="Unassembled WGS sequence"/>
</dbReference>
<reference evidence="1 2" key="1">
    <citation type="submission" date="2020-08" db="EMBL/GenBank/DDBJ databases">
        <title>Winogradskyella ouciana sp. nov., isolated from the hadal seawater of the Mariana Trench.</title>
        <authorList>
            <person name="He X."/>
        </authorList>
    </citation>
    <scope>NUCLEOTIDE SEQUENCE [LARGE SCALE GENOMIC DNA]</scope>
    <source>
        <strain evidence="1 2">KCTC 22026</strain>
    </source>
</reference>
<keyword evidence="2" id="KW-1185">Reference proteome</keyword>
<dbReference type="EMBL" id="JACOME010000002">
    <property type="protein sequence ID" value="MBC3846292.1"/>
    <property type="molecule type" value="Genomic_DNA"/>
</dbReference>
<protein>
    <recommendedName>
        <fullName evidence="3">WYL domain-containing protein</fullName>
    </recommendedName>
</protein>
<evidence type="ECO:0008006" key="3">
    <source>
        <dbReference type="Google" id="ProtNLM"/>
    </source>
</evidence>
<gene>
    <name evidence="1" type="ORF">H6H04_07870</name>
</gene>
<sequence>MTTLILLIKFKKHIMDELIIEAIENKNLLEFSYKDHHRIVEPHTFGVSAKGNDNLAAFQIDGTSERNNVPDWGLFTVDKMMNLKILDENFEGTRPKYTRGDSRMIEIYAEL</sequence>
<evidence type="ECO:0000313" key="1">
    <source>
        <dbReference type="EMBL" id="MBC3846292.1"/>
    </source>
</evidence>
<proteinExistence type="predicted"/>
<accession>A0ABR6Y0N0</accession>
<comment type="caution">
    <text evidence="1">The sequence shown here is derived from an EMBL/GenBank/DDBJ whole genome shotgun (WGS) entry which is preliminary data.</text>
</comment>
<organism evidence="1 2">
    <name type="scientific">Winogradskyella echinorum</name>
    <dbReference type="NCBI Taxonomy" id="538189"/>
    <lineage>
        <taxon>Bacteria</taxon>
        <taxon>Pseudomonadati</taxon>
        <taxon>Bacteroidota</taxon>
        <taxon>Flavobacteriia</taxon>
        <taxon>Flavobacteriales</taxon>
        <taxon>Flavobacteriaceae</taxon>
        <taxon>Winogradskyella</taxon>
    </lineage>
</organism>
<name>A0ABR6Y0N0_9FLAO</name>
<evidence type="ECO:0000313" key="2">
    <source>
        <dbReference type="Proteomes" id="UP000607435"/>
    </source>
</evidence>